<keyword evidence="2" id="KW-1185">Reference proteome</keyword>
<name>A0A368JDU7_9BACT</name>
<organism evidence="1 2">
    <name type="scientific">Larkinella punicea</name>
    <dbReference type="NCBI Taxonomy" id="2315727"/>
    <lineage>
        <taxon>Bacteria</taxon>
        <taxon>Pseudomonadati</taxon>
        <taxon>Bacteroidota</taxon>
        <taxon>Cytophagia</taxon>
        <taxon>Cytophagales</taxon>
        <taxon>Spirosomataceae</taxon>
        <taxon>Larkinella</taxon>
    </lineage>
</organism>
<dbReference type="Proteomes" id="UP000253383">
    <property type="component" value="Unassembled WGS sequence"/>
</dbReference>
<dbReference type="EMBL" id="QOWE01000034">
    <property type="protein sequence ID" value="RCR65850.1"/>
    <property type="molecule type" value="Genomic_DNA"/>
</dbReference>
<sequence>MNPFTLIATRNGVSMTLDGVWFVTPAKDVDQKFDRITFWVRSSGGEFELTLAKITDSVWKVETMIHHSYSLLRIGFPEATLKFAHTNFKKTVESGSNKPEHQVFPPERVEDRNQLATRVWDRMVATGDAVYDNERNIYTVI</sequence>
<dbReference type="RefSeq" id="WP_133299985.1">
    <property type="nucleotide sequence ID" value="NZ_QOWE01000034.1"/>
</dbReference>
<accession>A0A368JDU7</accession>
<dbReference type="AlphaFoldDB" id="A0A368JDU7"/>
<evidence type="ECO:0000313" key="2">
    <source>
        <dbReference type="Proteomes" id="UP000253383"/>
    </source>
</evidence>
<evidence type="ECO:0000313" key="1">
    <source>
        <dbReference type="EMBL" id="RCR65850.1"/>
    </source>
</evidence>
<protein>
    <submittedName>
        <fullName evidence="1">Uncharacterized protein</fullName>
    </submittedName>
</protein>
<comment type="caution">
    <text evidence="1">The sequence shown here is derived from an EMBL/GenBank/DDBJ whole genome shotgun (WGS) entry which is preliminary data.</text>
</comment>
<proteinExistence type="predicted"/>
<reference evidence="1 2" key="1">
    <citation type="submission" date="2018-07" db="EMBL/GenBank/DDBJ databases">
        <title>Genome analysis of Larkinella rosea.</title>
        <authorList>
            <person name="Zhou Z."/>
            <person name="Wang G."/>
        </authorList>
    </citation>
    <scope>NUCLEOTIDE SEQUENCE [LARGE SCALE GENOMIC DNA]</scope>
    <source>
        <strain evidence="2">zzj9</strain>
    </source>
</reference>
<gene>
    <name evidence="1" type="ORF">DUE52_29730</name>
</gene>